<evidence type="ECO:0000256" key="5">
    <source>
        <dbReference type="ARBA" id="ARBA00023136"/>
    </source>
</evidence>
<feature type="transmembrane region" description="Helical" evidence="6">
    <location>
        <begin position="406"/>
        <end position="436"/>
    </location>
</feature>
<keyword evidence="3 6" id="KW-0812">Transmembrane</keyword>
<evidence type="ECO:0000256" key="6">
    <source>
        <dbReference type="SAM" id="Phobius"/>
    </source>
</evidence>
<dbReference type="InterPro" id="IPR020846">
    <property type="entry name" value="MFS_dom"/>
</dbReference>
<dbReference type="SUPFAM" id="SSF103473">
    <property type="entry name" value="MFS general substrate transporter"/>
    <property type="match status" value="1"/>
</dbReference>
<evidence type="ECO:0000256" key="4">
    <source>
        <dbReference type="ARBA" id="ARBA00022989"/>
    </source>
</evidence>
<feature type="transmembrane region" description="Helical" evidence="6">
    <location>
        <begin position="131"/>
        <end position="150"/>
    </location>
</feature>
<dbReference type="PROSITE" id="PS00217">
    <property type="entry name" value="SUGAR_TRANSPORT_2"/>
    <property type="match status" value="1"/>
</dbReference>
<feature type="transmembrane region" description="Helical" evidence="6">
    <location>
        <begin position="480"/>
        <end position="498"/>
    </location>
</feature>
<comment type="caution">
    <text evidence="8">The sequence shown here is derived from an EMBL/GenBank/DDBJ whole genome shotgun (WGS) entry which is preliminary data.</text>
</comment>
<dbReference type="EMBL" id="JAGSXJ010000022">
    <property type="protein sequence ID" value="KAH6677852.1"/>
    <property type="molecule type" value="Genomic_DNA"/>
</dbReference>
<dbReference type="InterPro" id="IPR050360">
    <property type="entry name" value="MFS_Sugar_Transporters"/>
</dbReference>
<evidence type="ECO:0000313" key="9">
    <source>
        <dbReference type="Proteomes" id="UP000770015"/>
    </source>
</evidence>
<feature type="transmembrane region" description="Helical" evidence="6">
    <location>
        <begin position="52"/>
        <end position="75"/>
    </location>
</feature>
<feature type="domain" description="Major facilitator superfamily (MFS) profile" evidence="7">
    <location>
        <begin position="50"/>
        <end position="502"/>
    </location>
</feature>
<gene>
    <name evidence="8" type="ORF">F5X68DRAFT_245592</name>
</gene>
<evidence type="ECO:0000256" key="1">
    <source>
        <dbReference type="ARBA" id="ARBA00004141"/>
    </source>
</evidence>
<dbReference type="PROSITE" id="PS50850">
    <property type="entry name" value="MFS"/>
    <property type="match status" value="1"/>
</dbReference>
<evidence type="ECO:0000313" key="8">
    <source>
        <dbReference type="EMBL" id="KAH6677852.1"/>
    </source>
</evidence>
<feature type="transmembrane region" description="Helical" evidence="6">
    <location>
        <begin position="380"/>
        <end position="400"/>
    </location>
</feature>
<protein>
    <submittedName>
        <fullName evidence="8">General substrate transporter</fullName>
    </submittedName>
</protein>
<keyword evidence="4 6" id="KW-1133">Transmembrane helix</keyword>
<comment type="subcellular location">
    <subcellularLocation>
        <location evidence="1">Membrane</location>
        <topology evidence="1">Multi-pass membrane protein</topology>
    </subcellularLocation>
</comment>
<accession>A0A9P8V5X4</accession>
<dbReference type="Pfam" id="PF00083">
    <property type="entry name" value="Sugar_tr"/>
    <property type="match status" value="1"/>
</dbReference>
<dbReference type="InterPro" id="IPR036259">
    <property type="entry name" value="MFS_trans_sf"/>
</dbReference>
<dbReference type="PANTHER" id="PTHR48022">
    <property type="entry name" value="PLASTIDIC GLUCOSE TRANSPORTER 4"/>
    <property type="match status" value="1"/>
</dbReference>
<dbReference type="FunFam" id="1.20.1250.20:FF:000078">
    <property type="entry name" value="MFS maltose transporter, putative"/>
    <property type="match status" value="1"/>
</dbReference>
<proteinExistence type="inferred from homology"/>
<dbReference type="Gene3D" id="1.20.1250.20">
    <property type="entry name" value="MFS general substrate transporter like domains"/>
    <property type="match status" value="1"/>
</dbReference>
<feature type="transmembrane region" description="Helical" evidence="6">
    <location>
        <begin position="104"/>
        <end position="124"/>
    </location>
</feature>
<dbReference type="InterPro" id="IPR005829">
    <property type="entry name" value="Sugar_transporter_CS"/>
</dbReference>
<evidence type="ECO:0000256" key="3">
    <source>
        <dbReference type="ARBA" id="ARBA00022692"/>
    </source>
</evidence>
<comment type="similarity">
    <text evidence="2">Belongs to the major facilitator superfamily. Sugar transporter (TC 2.A.1.1) family.</text>
</comment>
<dbReference type="OrthoDB" id="6612291at2759"/>
<feature type="transmembrane region" description="Helical" evidence="6">
    <location>
        <begin position="315"/>
        <end position="335"/>
    </location>
</feature>
<feature type="transmembrane region" description="Helical" evidence="6">
    <location>
        <begin position="156"/>
        <end position="180"/>
    </location>
</feature>
<keyword evidence="9" id="KW-1185">Reference proteome</keyword>
<feature type="transmembrane region" description="Helical" evidence="6">
    <location>
        <begin position="347"/>
        <end position="368"/>
    </location>
</feature>
<dbReference type="AlphaFoldDB" id="A0A9P8V5X4"/>
<dbReference type="GO" id="GO:0016020">
    <property type="term" value="C:membrane"/>
    <property type="evidence" value="ECO:0007669"/>
    <property type="project" value="UniProtKB-SubCell"/>
</dbReference>
<feature type="transmembrane region" description="Helical" evidence="6">
    <location>
        <begin position="224"/>
        <end position="245"/>
    </location>
</feature>
<reference evidence="8" key="1">
    <citation type="journal article" date="2021" name="Nat. Commun.">
        <title>Genetic determinants of endophytism in the Arabidopsis root mycobiome.</title>
        <authorList>
            <person name="Mesny F."/>
            <person name="Miyauchi S."/>
            <person name="Thiergart T."/>
            <person name="Pickel B."/>
            <person name="Atanasova L."/>
            <person name="Karlsson M."/>
            <person name="Huettel B."/>
            <person name="Barry K.W."/>
            <person name="Haridas S."/>
            <person name="Chen C."/>
            <person name="Bauer D."/>
            <person name="Andreopoulos W."/>
            <person name="Pangilinan J."/>
            <person name="LaButti K."/>
            <person name="Riley R."/>
            <person name="Lipzen A."/>
            <person name="Clum A."/>
            <person name="Drula E."/>
            <person name="Henrissat B."/>
            <person name="Kohler A."/>
            <person name="Grigoriev I.V."/>
            <person name="Martin F.M."/>
            <person name="Hacquard S."/>
        </authorList>
    </citation>
    <scope>NUCLEOTIDE SEQUENCE</scope>
    <source>
        <strain evidence="8">MPI-SDFR-AT-0117</strain>
    </source>
</reference>
<keyword evidence="5 6" id="KW-0472">Membrane</keyword>
<dbReference type="GO" id="GO:0005351">
    <property type="term" value="F:carbohydrate:proton symporter activity"/>
    <property type="evidence" value="ECO:0007669"/>
    <property type="project" value="TreeGrafter"/>
</dbReference>
<evidence type="ECO:0000256" key="2">
    <source>
        <dbReference type="ARBA" id="ARBA00010992"/>
    </source>
</evidence>
<sequence>MMDLVDVKSMNATEHVEQPKHEAEDICARQLEYERGLSFAQTVRIFWRSTLWILYGQLVVFGYGIDGIIAGYLLAIPRFRQDYGTLHGEGAAAGWIIPATWQSLYGGVSQLAAIIGAVGTGWLADAIGRRYTNVIFCAISMVGVGVQYISTNNGSLGILTAGKAINGLSIGAWLVIGPLYASEVAPLKLRGWLTAMTNLVQFSGTLLFTGIIYKLGPMDVSESYIIPIACQWIIPSIVIVTVWFWPESPVWLSRMGRRDDAIKSLRRLHGNSPDINRDALLAMIEQGVEQERSHAQTDNATYAECFHKTNRSRTLICIFIYGCQYLSGLIFVLGYQSYYYQLAGFGASFSFLLSMLNSASMFIANILSWPLLTIIGRRPLIVWGQFACCITLFVVGGFSIPETRTMSIVTIAFMFVWGFAYQITLGTVAWTVVAEIPSWRLRSRTQGLANIALCGVQWLIGFVFPYMFNPDAGNLGGKVGFIFGFTTFVGFAGCYLWLPETKDRTVVDLDRLYASGVSPRHFGRTKLDDDGHVSQEQKMA</sequence>
<dbReference type="PANTHER" id="PTHR48022:SF15">
    <property type="entry name" value="ALPHA-GLUCOSIDE TRANSPORTER, PUTATIVE (AFU_ORTHOLOGUE AFUA_5G00500)-RELATED"/>
    <property type="match status" value="1"/>
</dbReference>
<name>A0A9P8V5X4_9PEZI</name>
<evidence type="ECO:0000259" key="7">
    <source>
        <dbReference type="PROSITE" id="PS50850"/>
    </source>
</evidence>
<feature type="transmembrane region" description="Helical" evidence="6">
    <location>
        <begin position="448"/>
        <end position="468"/>
    </location>
</feature>
<dbReference type="InterPro" id="IPR005828">
    <property type="entry name" value="MFS_sugar_transport-like"/>
</dbReference>
<feature type="transmembrane region" description="Helical" evidence="6">
    <location>
        <begin position="192"/>
        <end position="212"/>
    </location>
</feature>
<organism evidence="8 9">
    <name type="scientific">Plectosphaerella plurivora</name>
    <dbReference type="NCBI Taxonomy" id="936078"/>
    <lineage>
        <taxon>Eukaryota</taxon>
        <taxon>Fungi</taxon>
        <taxon>Dikarya</taxon>
        <taxon>Ascomycota</taxon>
        <taxon>Pezizomycotina</taxon>
        <taxon>Sordariomycetes</taxon>
        <taxon>Hypocreomycetidae</taxon>
        <taxon>Glomerellales</taxon>
        <taxon>Plectosphaerellaceae</taxon>
        <taxon>Plectosphaerella</taxon>
    </lineage>
</organism>
<dbReference type="Proteomes" id="UP000770015">
    <property type="component" value="Unassembled WGS sequence"/>
</dbReference>